<evidence type="ECO:0000313" key="17">
    <source>
        <dbReference type="Proteomes" id="UP000663881"/>
    </source>
</evidence>
<keyword evidence="5 12" id="KW-0288">FMN</keyword>
<evidence type="ECO:0000256" key="13">
    <source>
        <dbReference type="PIRSR" id="PIRSR000333-1"/>
    </source>
</evidence>
<dbReference type="InterPro" id="IPR023173">
    <property type="entry name" value="NADPH_Cyt_P450_Rdtase_alpha"/>
</dbReference>
<sequence>METNSETCPFISGQQFTAVDSTYKDDHNKLLWTPQIEPIELRNYQTGESIKVRGPISEMYQDCRHHVCTSTLMSLPAHADQNISASKNITDELEPKSPKYIQKEAYDFLSIYHDDKKTLEIEYKKRLEQVDMEFQQSGTYIQTTDELEYGCQLAWRNAARCINRLFWRTLKVIDRRYVTTNDEMFKEICDHIRVAYNNGTLQASCLVMNPQARLWSTQYLRYAGYEQSDGSILGDPANRELTKVAMKLGWNKPEHERTQWDLLPIIVQADPSLAPSWYELPQDLKLEIFLSHPDTKYDVAIKKLGLRWVIQPFVADKAIEIGGIFYRSVPFSGWFMETEIGRNLCDVQRRNIIPKLAALLDLDITTAANSRLNIDRLYVEINAAVLYSFEKAKISIVDHHTAAAGFMKFMKQEIAQRGNTPADWVWLVPPVSGGMSSLFHQEMFNYVLKPRILDQRDPWTYYTPFLRYEESRKMSAGNKNRRRWLIIRAACVIIRFGLKAMKQRVSVHVLYASASGTAQSYAQQMTKKLMITGYNAKLMELDSYPFQQVNRSRSIVFIITSTFGQGNAPEGGQKVEEWLQKQTNVDIGISNSLSQTNPNGDHPLHWCSYAICAIGSSAYPFFCGFGKLIDHTFQLLGAHRLAPLATCDALNHQYKTYNEWEENTIMTLKAAYPHACSPEKDARSSSFVEQQVSLNTSIRPNFIRLTFDGNSTTAIQSKQTEPFTKDNPFKAVVLKNVELTGTHNNINISSSLSTRKRKLLIPSHFTNLNTDDNRSVRLLVFDTTGLSYYPGDHVCILPENPLANVNGIILACGWKLDNKLLNAPCSLASYTHGKHQTIRQILTHFVDLTTTLRPHTLNAIATYATDSNEQRQILELGKGGQIYTDWWENAPTVKETLHQFPSIRIPLEDLIQLLPQLQPRYYSISSSDRFRPNQLHITVSVVTYMTPHGIIRRGICSNYLQQTTPKLSSNGQPIQAVWQRKPSLVRLFISPNPHFRLPGQEHLSLSMTTKVVTDVPLNSPLLMFAIGSGIAPFRSFWQELQLLEGSQGRFNIERILFMGYRTENDFLYAEELKALTSKTGKTNKLITAVIPVYSRENGVNRRHVQDAMLDYESMIYSLLTEKNAVVYMCGSTRACQGIESTLASIIESCSENNLTLMQANNIIQEYKALGRIKQDMFG</sequence>
<gene>
    <name evidence="16" type="ORF">OKA104_LOCUS24426</name>
</gene>
<comment type="cofactor">
    <cofactor evidence="12">
        <name>FAD</name>
        <dbReference type="ChEBI" id="CHEBI:57692"/>
    </cofactor>
    <text evidence="12">Binds 1 FAD.</text>
</comment>
<accession>A0A819I0B2</accession>
<keyword evidence="11 12" id="KW-0408">Iron</keyword>
<evidence type="ECO:0000256" key="1">
    <source>
        <dbReference type="ARBA" id="ARBA00001970"/>
    </source>
</evidence>
<keyword evidence="7 12" id="KW-0274">FAD</keyword>
<dbReference type="InterPro" id="IPR044940">
    <property type="entry name" value="NOS_dom_2"/>
</dbReference>
<dbReference type="InterPro" id="IPR004030">
    <property type="entry name" value="NOS_N"/>
</dbReference>
<comment type="cofactor">
    <cofactor evidence="1 12">
        <name>heme b</name>
        <dbReference type="ChEBI" id="CHEBI:60344"/>
    </cofactor>
</comment>
<reference evidence="16" key="1">
    <citation type="submission" date="2021-02" db="EMBL/GenBank/DDBJ databases">
        <authorList>
            <person name="Nowell W R."/>
        </authorList>
    </citation>
    <scope>NUCLEOTIDE SEQUENCE</scope>
</reference>
<dbReference type="PRINTS" id="PR00371">
    <property type="entry name" value="FPNCR"/>
</dbReference>
<dbReference type="GO" id="GO:0004517">
    <property type="term" value="F:nitric-oxide synthase activity"/>
    <property type="evidence" value="ECO:0007669"/>
    <property type="project" value="UniProtKB-EC"/>
</dbReference>
<dbReference type="Gene3D" id="1.20.990.10">
    <property type="entry name" value="NADPH-cytochrome p450 Reductase, Chain A, domain 3"/>
    <property type="match status" value="1"/>
</dbReference>
<dbReference type="GO" id="GO:0050660">
    <property type="term" value="F:flavin adenine dinucleotide binding"/>
    <property type="evidence" value="ECO:0007669"/>
    <property type="project" value="InterPro"/>
</dbReference>
<dbReference type="InterPro" id="IPR050607">
    <property type="entry name" value="NOS"/>
</dbReference>
<evidence type="ECO:0000256" key="4">
    <source>
        <dbReference type="ARBA" id="ARBA00022630"/>
    </source>
</evidence>
<dbReference type="Gene3D" id="2.40.30.10">
    <property type="entry name" value="Translation factors"/>
    <property type="match status" value="1"/>
</dbReference>
<evidence type="ECO:0000256" key="3">
    <source>
        <dbReference type="ARBA" id="ARBA00022617"/>
    </source>
</evidence>
<protein>
    <recommendedName>
        <fullName evidence="12">Nitric oxide synthase</fullName>
        <ecNumber evidence="12">1.14.13.39</ecNumber>
    </recommendedName>
</protein>
<dbReference type="Pfam" id="PF02898">
    <property type="entry name" value="NO_synthase"/>
    <property type="match status" value="1"/>
</dbReference>
<dbReference type="GO" id="GO:0010181">
    <property type="term" value="F:FMN binding"/>
    <property type="evidence" value="ECO:0007669"/>
    <property type="project" value="InterPro"/>
</dbReference>
<feature type="domain" description="Flavodoxin-like" evidence="14">
    <location>
        <begin position="507"/>
        <end position="665"/>
    </location>
</feature>
<dbReference type="GO" id="GO:0046872">
    <property type="term" value="F:metal ion binding"/>
    <property type="evidence" value="ECO:0007669"/>
    <property type="project" value="UniProtKB-KW"/>
</dbReference>
<dbReference type="SUPFAM" id="SSF63380">
    <property type="entry name" value="Riboflavin synthase domain-like"/>
    <property type="match status" value="1"/>
</dbReference>
<dbReference type="Gene3D" id="3.40.50.80">
    <property type="entry name" value="Nucleotide-binding domain of ferredoxin-NADP reductase (FNR) module"/>
    <property type="match status" value="1"/>
</dbReference>
<dbReference type="GO" id="GO:0006809">
    <property type="term" value="P:nitric oxide biosynthetic process"/>
    <property type="evidence" value="ECO:0007669"/>
    <property type="project" value="InterPro"/>
</dbReference>
<dbReference type="InterPro" id="IPR012144">
    <property type="entry name" value="NOS_euk"/>
</dbReference>
<keyword evidence="8 12" id="KW-0521">NADP</keyword>
<evidence type="ECO:0000259" key="14">
    <source>
        <dbReference type="PROSITE" id="PS50902"/>
    </source>
</evidence>
<evidence type="ECO:0000256" key="7">
    <source>
        <dbReference type="ARBA" id="ARBA00022827"/>
    </source>
</evidence>
<evidence type="ECO:0000313" key="16">
    <source>
        <dbReference type="EMBL" id="CAF3905505.1"/>
    </source>
</evidence>
<comment type="catalytic activity">
    <reaction evidence="12">
        <text>2 L-arginine + 3 NADPH + 4 O2 + H(+) = 2 L-citrulline + 2 nitric oxide + 3 NADP(+) + 4 H2O</text>
        <dbReference type="Rhea" id="RHEA:19897"/>
        <dbReference type="ChEBI" id="CHEBI:15377"/>
        <dbReference type="ChEBI" id="CHEBI:15378"/>
        <dbReference type="ChEBI" id="CHEBI:15379"/>
        <dbReference type="ChEBI" id="CHEBI:16480"/>
        <dbReference type="ChEBI" id="CHEBI:32682"/>
        <dbReference type="ChEBI" id="CHEBI:57743"/>
        <dbReference type="ChEBI" id="CHEBI:57783"/>
        <dbReference type="ChEBI" id="CHEBI:58349"/>
        <dbReference type="EC" id="1.14.13.39"/>
    </reaction>
</comment>
<keyword evidence="3 12" id="KW-0349">Heme</keyword>
<dbReference type="PROSITE" id="PS50902">
    <property type="entry name" value="FLAVODOXIN_LIKE"/>
    <property type="match status" value="1"/>
</dbReference>
<dbReference type="Gene3D" id="3.90.1230.10">
    <property type="entry name" value="Nitric Oxide Synthase, Chain A, domain 3"/>
    <property type="match status" value="1"/>
</dbReference>
<dbReference type="AlphaFoldDB" id="A0A819I0B2"/>
<dbReference type="Proteomes" id="UP000663881">
    <property type="component" value="Unassembled WGS sequence"/>
</dbReference>
<dbReference type="GO" id="GO:0020037">
    <property type="term" value="F:heme binding"/>
    <property type="evidence" value="ECO:0007669"/>
    <property type="project" value="InterPro"/>
</dbReference>
<dbReference type="Pfam" id="PF00258">
    <property type="entry name" value="Flavodoxin_1"/>
    <property type="match status" value="1"/>
</dbReference>
<comment type="similarity">
    <text evidence="2 12">Belongs to the NOS family.</text>
</comment>
<evidence type="ECO:0000256" key="8">
    <source>
        <dbReference type="ARBA" id="ARBA00022857"/>
    </source>
</evidence>
<evidence type="ECO:0000256" key="12">
    <source>
        <dbReference type="PIRNR" id="PIRNR000333"/>
    </source>
</evidence>
<dbReference type="SUPFAM" id="SSF52218">
    <property type="entry name" value="Flavoproteins"/>
    <property type="match status" value="1"/>
</dbReference>
<feature type="domain" description="FAD-binding FR-type" evidence="15">
    <location>
        <begin position="726"/>
        <end position="998"/>
    </location>
</feature>
<evidence type="ECO:0000256" key="11">
    <source>
        <dbReference type="ARBA" id="ARBA00023004"/>
    </source>
</evidence>
<dbReference type="PANTHER" id="PTHR43410:SF1">
    <property type="entry name" value="NITRIC OXIDE SYNTHASE"/>
    <property type="match status" value="1"/>
</dbReference>
<evidence type="ECO:0000256" key="6">
    <source>
        <dbReference type="ARBA" id="ARBA00022723"/>
    </source>
</evidence>
<dbReference type="InterPro" id="IPR044944">
    <property type="entry name" value="NOS_dom_3"/>
</dbReference>
<dbReference type="Gene3D" id="3.90.340.10">
    <property type="entry name" value="Nitric Oxide Synthase, Chain A, domain 1"/>
    <property type="match status" value="1"/>
</dbReference>
<dbReference type="InterPro" id="IPR044943">
    <property type="entry name" value="NOS_dom_1"/>
</dbReference>
<dbReference type="PIRSF" id="PIRSF000333">
    <property type="entry name" value="NOS"/>
    <property type="match status" value="1"/>
</dbReference>
<keyword evidence="6 12" id="KW-0479">Metal-binding</keyword>
<dbReference type="EC" id="1.14.13.39" evidence="12"/>
<dbReference type="InterPro" id="IPR001094">
    <property type="entry name" value="Flavdoxin-like"/>
</dbReference>
<dbReference type="Pfam" id="PF00175">
    <property type="entry name" value="NAD_binding_1"/>
    <property type="match status" value="1"/>
</dbReference>
<dbReference type="Gene3D" id="3.90.440.10">
    <property type="entry name" value="Nitric Oxide Synthase,Heme Domain,Chain A domain 2"/>
    <property type="match status" value="1"/>
</dbReference>
<comment type="cofactor">
    <cofactor evidence="12">
        <name>FMN</name>
        <dbReference type="ChEBI" id="CHEBI:58210"/>
    </cofactor>
    <text evidence="12">Binds 1 FMN.</text>
</comment>
<dbReference type="InterPro" id="IPR003097">
    <property type="entry name" value="CysJ-like_FAD-binding"/>
</dbReference>
<evidence type="ECO:0000259" key="15">
    <source>
        <dbReference type="PROSITE" id="PS51384"/>
    </source>
</evidence>
<dbReference type="PANTHER" id="PTHR43410">
    <property type="entry name" value="NITRIC OXIDE SYNTHASE OXYGENASE"/>
    <property type="match status" value="1"/>
</dbReference>
<dbReference type="InterPro" id="IPR017938">
    <property type="entry name" value="Riboflavin_synthase-like_b-brl"/>
</dbReference>
<evidence type="ECO:0000256" key="2">
    <source>
        <dbReference type="ARBA" id="ARBA00006267"/>
    </source>
</evidence>
<dbReference type="Pfam" id="PF00667">
    <property type="entry name" value="FAD_binding_1"/>
    <property type="match status" value="1"/>
</dbReference>
<dbReference type="SUPFAM" id="SSF52343">
    <property type="entry name" value="Ferredoxin reductase-like, C-terminal NADP-linked domain"/>
    <property type="match status" value="1"/>
</dbReference>
<feature type="binding site" description="axial binding residue" evidence="13">
    <location>
        <position position="161"/>
    </location>
    <ligand>
        <name>heme b</name>
        <dbReference type="ChEBI" id="CHEBI:60344"/>
    </ligand>
    <ligandPart>
        <name>Fe</name>
        <dbReference type="ChEBI" id="CHEBI:18248"/>
    </ligandPart>
</feature>
<name>A0A819I0B2_9BILA</name>
<dbReference type="EMBL" id="CAJOAY010001953">
    <property type="protein sequence ID" value="CAF3905505.1"/>
    <property type="molecule type" value="Genomic_DNA"/>
</dbReference>
<dbReference type="InterPro" id="IPR036119">
    <property type="entry name" value="NOS_N_sf"/>
</dbReference>
<proteinExistence type="inferred from homology"/>
<dbReference type="InterPro" id="IPR008254">
    <property type="entry name" value="Flavodoxin/NO_synth"/>
</dbReference>
<comment type="function">
    <text evidence="12">Produces nitric oxide (NO) which is a messenger molecule with diverse functions.</text>
</comment>
<evidence type="ECO:0000256" key="9">
    <source>
        <dbReference type="ARBA" id="ARBA00022860"/>
    </source>
</evidence>
<keyword evidence="4" id="KW-0285">Flavoprotein</keyword>
<comment type="caution">
    <text evidence="16">The sequence shown here is derived from an EMBL/GenBank/DDBJ whole genome shotgun (WGS) entry which is preliminary data.</text>
</comment>
<dbReference type="InterPro" id="IPR039261">
    <property type="entry name" value="FNR_nucleotide-bd"/>
</dbReference>
<dbReference type="InterPro" id="IPR001709">
    <property type="entry name" value="Flavoprot_Pyr_Nucl_cyt_Rdtase"/>
</dbReference>
<evidence type="ECO:0000256" key="10">
    <source>
        <dbReference type="ARBA" id="ARBA00023002"/>
    </source>
</evidence>
<dbReference type="PROSITE" id="PS51384">
    <property type="entry name" value="FAD_FR"/>
    <property type="match status" value="1"/>
</dbReference>
<evidence type="ECO:0000256" key="5">
    <source>
        <dbReference type="ARBA" id="ARBA00022643"/>
    </source>
</evidence>
<dbReference type="InterPro" id="IPR001433">
    <property type="entry name" value="OxRdtase_FAD/NAD-bd"/>
</dbReference>
<dbReference type="InterPro" id="IPR017927">
    <property type="entry name" value="FAD-bd_FR_type"/>
</dbReference>
<keyword evidence="9 12" id="KW-0112">Calmodulin-binding</keyword>
<dbReference type="SUPFAM" id="SSF56512">
    <property type="entry name" value="Nitric oxide (NO) synthase oxygenase domain"/>
    <property type="match status" value="1"/>
</dbReference>
<keyword evidence="10 12" id="KW-0560">Oxidoreductase</keyword>
<dbReference type="InterPro" id="IPR029039">
    <property type="entry name" value="Flavoprotein-like_sf"/>
</dbReference>
<dbReference type="PRINTS" id="PR00369">
    <property type="entry name" value="FLAVODOXIN"/>
</dbReference>
<dbReference type="Gene3D" id="3.40.50.360">
    <property type="match status" value="1"/>
</dbReference>
<dbReference type="GO" id="GO:0050661">
    <property type="term" value="F:NADP binding"/>
    <property type="evidence" value="ECO:0007669"/>
    <property type="project" value="InterPro"/>
</dbReference>
<organism evidence="16 17">
    <name type="scientific">Adineta steineri</name>
    <dbReference type="NCBI Taxonomy" id="433720"/>
    <lineage>
        <taxon>Eukaryota</taxon>
        <taxon>Metazoa</taxon>
        <taxon>Spiralia</taxon>
        <taxon>Gnathifera</taxon>
        <taxon>Rotifera</taxon>
        <taxon>Eurotatoria</taxon>
        <taxon>Bdelloidea</taxon>
        <taxon>Adinetida</taxon>
        <taxon>Adinetidae</taxon>
        <taxon>Adineta</taxon>
    </lineage>
</organism>
<dbReference type="GO" id="GO:0005516">
    <property type="term" value="F:calmodulin binding"/>
    <property type="evidence" value="ECO:0007669"/>
    <property type="project" value="UniProtKB-KW"/>
</dbReference>